<reference evidence="1" key="1">
    <citation type="journal article" date="2014" name="Front. Microbiol.">
        <title>High frequency of phylogenetically diverse reductive dehalogenase-homologous genes in deep subseafloor sedimentary metagenomes.</title>
        <authorList>
            <person name="Kawai M."/>
            <person name="Futagami T."/>
            <person name="Toyoda A."/>
            <person name="Takaki Y."/>
            <person name="Nishi S."/>
            <person name="Hori S."/>
            <person name="Arai W."/>
            <person name="Tsubouchi T."/>
            <person name="Morono Y."/>
            <person name="Uchiyama I."/>
            <person name="Ito T."/>
            <person name="Fujiyama A."/>
            <person name="Inagaki F."/>
            <person name="Takami H."/>
        </authorList>
    </citation>
    <scope>NUCLEOTIDE SEQUENCE</scope>
    <source>
        <strain evidence="1">Expedition CK06-06</strain>
    </source>
</reference>
<sequence>KKDESKTGKQTEKKETATKDFDIWFPKIEFIDTIHEERIKIPVLSAGKEARIFQFLARLLEKLPSKQIKAQIQNEEAEAFSAADLLDMLPKLLKEAPKEAFSIASEILTSKERPIDEKWVQDNLNFDKILQLTIPFVVGEAKLFEKVSGLFEKMPLLANF</sequence>
<name>X1GU69_9ZZZZ</name>
<comment type="caution">
    <text evidence="1">The sequence shown here is derived from an EMBL/GenBank/DDBJ whole genome shotgun (WGS) entry which is preliminary data.</text>
</comment>
<protein>
    <submittedName>
        <fullName evidence="1">Uncharacterized protein</fullName>
    </submittedName>
</protein>
<feature type="non-terminal residue" evidence="1">
    <location>
        <position position="1"/>
    </location>
</feature>
<dbReference type="AlphaFoldDB" id="X1GU69"/>
<gene>
    <name evidence="1" type="ORF">S03H2_19376</name>
</gene>
<dbReference type="EMBL" id="BARU01010116">
    <property type="protein sequence ID" value="GAH45154.1"/>
    <property type="molecule type" value="Genomic_DNA"/>
</dbReference>
<proteinExistence type="predicted"/>
<accession>X1GU69</accession>
<organism evidence="1">
    <name type="scientific">marine sediment metagenome</name>
    <dbReference type="NCBI Taxonomy" id="412755"/>
    <lineage>
        <taxon>unclassified sequences</taxon>
        <taxon>metagenomes</taxon>
        <taxon>ecological metagenomes</taxon>
    </lineage>
</organism>
<evidence type="ECO:0000313" key="1">
    <source>
        <dbReference type="EMBL" id="GAH45154.1"/>
    </source>
</evidence>